<feature type="compositionally biased region" description="Basic and acidic residues" evidence="5">
    <location>
        <begin position="343"/>
        <end position="353"/>
    </location>
</feature>
<keyword evidence="7" id="KW-1185">Reference proteome</keyword>
<dbReference type="SMART" id="SM00028">
    <property type="entry name" value="TPR"/>
    <property type="match status" value="3"/>
</dbReference>
<feature type="region of interest" description="Disordered" evidence="5">
    <location>
        <begin position="332"/>
        <end position="353"/>
    </location>
</feature>
<accession>A0A1B0GA26</accession>
<dbReference type="VEuPathDB" id="VectorBase:GMOY010163"/>
<dbReference type="Gene3D" id="1.25.40.10">
    <property type="entry name" value="Tetratricopeptide repeat domain"/>
    <property type="match status" value="1"/>
</dbReference>
<feature type="compositionally biased region" description="Low complexity" evidence="5">
    <location>
        <begin position="1306"/>
        <end position="1315"/>
    </location>
</feature>
<dbReference type="SUPFAM" id="SSF48264">
    <property type="entry name" value="Cytochrome P450"/>
    <property type="match status" value="1"/>
</dbReference>
<dbReference type="GO" id="GO:0005634">
    <property type="term" value="C:nucleus"/>
    <property type="evidence" value="ECO:0007669"/>
    <property type="project" value="UniProtKB-SubCell"/>
</dbReference>
<dbReference type="PANTHER" id="PTHR15502">
    <property type="entry name" value="CALCINEURIN-BINDING PROTEIN CABIN 1-RELATED"/>
    <property type="match status" value="1"/>
</dbReference>
<keyword evidence="4" id="KW-0539">Nucleus</keyword>
<dbReference type="PROSITE" id="PS00086">
    <property type="entry name" value="CYTOCHROME_P450"/>
    <property type="match status" value="1"/>
</dbReference>
<dbReference type="GO" id="GO:0031491">
    <property type="term" value="F:nucleosome binding"/>
    <property type="evidence" value="ECO:0007669"/>
    <property type="project" value="TreeGrafter"/>
</dbReference>
<name>A0A1B0GA26_GLOMM</name>
<dbReference type="STRING" id="37546.A0A1B0GA26"/>
<keyword evidence="3" id="KW-0503">Monooxygenase</keyword>
<dbReference type="EMBL" id="CCAG010018854">
    <property type="status" value="NOT_ANNOTATED_CDS"/>
    <property type="molecule type" value="Genomic_DNA"/>
</dbReference>
<dbReference type="GO" id="GO:0016705">
    <property type="term" value="F:oxidoreductase activity, acting on paired donors, with incorporation or reduction of molecular oxygen"/>
    <property type="evidence" value="ECO:0007669"/>
    <property type="project" value="InterPro"/>
</dbReference>
<evidence type="ECO:0000256" key="1">
    <source>
        <dbReference type="ARBA" id="ARBA00004123"/>
    </source>
</evidence>
<evidence type="ECO:0000313" key="7">
    <source>
        <dbReference type="Proteomes" id="UP000092444"/>
    </source>
</evidence>
<dbReference type="GO" id="GO:0004497">
    <property type="term" value="F:monooxygenase activity"/>
    <property type="evidence" value="ECO:0007669"/>
    <property type="project" value="UniProtKB-KW"/>
</dbReference>
<dbReference type="Proteomes" id="UP000092444">
    <property type="component" value="Unassembled WGS sequence"/>
</dbReference>
<protein>
    <recommendedName>
        <fullName evidence="8">Calcineurin-binding protein cabin-1</fullName>
    </recommendedName>
</protein>
<evidence type="ECO:0000256" key="4">
    <source>
        <dbReference type="ARBA" id="ARBA00023242"/>
    </source>
</evidence>
<dbReference type="Pfam" id="PF00067">
    <property type="entry name" value="p450"/>
    <property type="match status" value="1"/>
</dbReference>
<feature type="region of interest" description="Disordered" evidence="5">
    <location>
        <begin position="1306"/>
        <end position="1334"/>
    </location>
</feature>
<comment type="similarity">
    <text evidence="2">Belongs to the cytochrome P450 family.</text>
</comment>
<dbReference type="GO" id="GO:0006325">
    <property type="term" value="P:chromatin organization"/>
    <property type="evidence" value="ECO:0007669"/>
    <property type="project" value="InterPro"/>
</dbReference>
<dbReference type="EnsemblMetazoa" id="GMOY010163-RA">
    <property type="protein sequence ID" value="GMOY010163-PA"/>
    <property type="gene ID" value="GMOY010163"/>
</dbReference>
<dbReference type="InterPro" id="IPR019734">
    <property type="entry name" value="TPR_rpt"/>
</dbReference>
<dbReference type="PhylomeDB" id="A0A1B0GA26"/>
<comment type="subcellular location">
    <subcellularLocation>
        <location evidence="1">Nucleus</location>
    </subcellularLocation>
</comment>
<proteinExistence type="inferred from homology"/>
<dbReference type="GO" id="GO:0020037">
    <property type="term" value="F:heme binding"/>
    <property type="evidence" value="ECO:0007669"/>
    <property type="project" value="InterPro"/>
</dbReference>
<dbReference type="PANTHER" id="PTHR15502:SF7">
    <property type="entry name" value="CALCINEURIN-BINDING PROTEIN CABIN-1"/>
    <property type="match status" value="1"/>
</dbReference>
<dbReference type="InterPro" id="IPR017972">
    <property type="entry name" value="Cyt_P450_CS"/>
</dbReference>
<reference evidence="6" key="1">
    <citation type="submission" date="2020-05" db="UniProtKB">
        <authorList>
            <consortium name="EnsemblMetazoa"/>
        </authorList>
    </citation>
    <scope>IDENTIFICATION</scope>
    <source>
        <strain evidence="6">Yale</strain>
    </source>
</reference>
<feature type="compositionally biased region" description="Acidic residues" evidence="5">
    <location>
        <begin position="1316"/>
        <end position="1328"/>
    </location>
</feature>
<evidence type="ECO:0000313" key="6">
    <source>
        <dbReference type="EnsemblMetazoa" id="GMOY010163-PA"/>
    </source>
</evidence>
<evidence type="ECO:0000256" key="3">
    <source>
        <dbReference type="ARBA" id="ARBA00023033"/>
    </source>
</evidence>
<dbReference type="InterPro" id="IPR011990">
    <property type="entry name" value="TPR-like_helical_dom_sf"/>
</dbReference>
<dbReference type="GO" id="GO:0005506">
    <property type="term" value="F:iron ion binding"/>
    <property type="evidence" value="ECO:0007669"/>
    <property type="project" value="InterPro"/>
</dbReference>
<dbReference type="Gene3D" id="1.10.630.10">
    <property type="entry name" value="Cytochrome P450"/>
    <property type="match status" value="1"/>
</dbReference>
<organism evidence="6 7">
    <name type="scientific">Glossina morsitans morsitans</name>
    <name type="common">Savannah tsetse fly</name>
    <dbReference type="NCBI Taxonomy" id="37546"/>
    <lineage>
        <taxon>Eukaryota</taxon>
        <taxon>Metazoa</taxon>
        <taxon>Ecdysozoa</taxon>
        <taxon>Arthropoda</taxon>
        <taxon>Hexapoda</taxon>
        <taxon>Insecta</taxon>
        <taxon>Pterygota</taxon>
        <taxon>Neoptera</taxon>
        <taxon>Endopterygota</taxon>
        <taxon>Diptera</taxon>
        <taxon>Brachycera</taxon>
        <taxon>Muscomorpha</taxon>
        <taxon>Hippoboscoidea</taxon>
        <taxon>Glossinidae</taxon>
        <taxon>Glossina</taxon>
    </lineage>
</organism>
<dbReference type="InterPro" id="IPR036396">
    <property type="entry name" value="Cyt_P450_sf"/>
</dbReference>
<evidence type="ECO:0000256" key="5">
    <source>
        <dbReference type="SAM" id="MobiDB-lite"/>
    </source>
</evidence>
<sequence length="1930" mass="222028">MIKIVALNNDGPEEVSEEEVELTKEAQETVAEAEYVRAIKLNSKGKIDLCLQLLEDLLKTQVLNENLTGSSNDKLGIIKYNSHKHIAALLEEKGDDELALQHYILAVLIDDTDVFTLHKFGQLALKLGVLDLAEYAFETCLVRNSTHWLAEEGMLQTLCRRINMLGAFNWATKMLHQNPHSDNALQVYQEIVSIFKGRLLGYDTSCLPIIGTHLLDYEMLKPAALHVENPNDDAENSVVKLQSHKTKVLNWLSIGQFIKDTYSERKSSFFMFNLEDILLSEPMNVDHQGDVLSDVHCISSDAPKVALLAQTSVQVNEIELDDAVSDQFDIQITNDNNNDDSDSNAKSDGCETNKTKPIRRRCSDLHFLEQWGWHKSRRYASRKKPERDEIDVSLNNYLRKLFSKHTKKMSLNNWPFRDSAEEIGKQIIAFGCSHCRIIYTKETFQTKTQDEFERFLKKFHQKPTDLMHLVFNWLKCISLYWNIKLPDPVKDLYLDIFEIYAAHFDLSTWNQLTSKNFEASFRICVFFLEIDFGLNDRWKNLFNHLIFNLGNCQIIEINLRYIFELRLVYLEYLRLNASGHYKQCLACLQQMSQIMTACDEKPYVLHLPNLSNVCLDVGYIDRLKNDFQQQIDANRIPKLFENGDWQQLAEIIIKAIESSNNDYENEFWFKDFTVQVQILLQSFWNTCSYENCFIWSEKCLHYIISNLLAETRASRQKQLAELHNFVISYIEAIILNEGFHAVTHLSDDGLSRLVQNIISILVFYLDGIFEKNNVQGQELDFKRLWVVLHQILLRDENDCPNIFNVTANENEDANELIPKSFSILFTAHEFLGKRQWCSKDNGEFLQYILDAIALNLKAPIYDGCRDLLYEHIEQVTYCLFKYPQKKARSRHLEDHEATQVKLNWLRAVQVFDLYRPEKLPEFNSYKLESISSDMEQLLLKIISLMPQDLDLSESVENITKFIEGQLESLPEEAKAVKWPYKINSIFYLLADFYFKSRDFFKAIKYYILDLAISPVRFDSWAGIALSKASKIETKLNGLCAISPVILWEECEEVLRCFECCVNLNRYQALLWIEYGSFTYTIHSYFSRYLKHDSENLSMEKFSNVEEKKTRMLNIAFNCFSYATSLQNTTACPEENADANDEKWLCQYMLGKISEKRKEEPKVYLNHYLMAANYLYENNATYPIKLNHSNPTTLSVEALEVFYRINASIIKFLEHEKEVTRTNGDLFNKVLKNLSNSPFAYNKAKVDENCIGRHPFAYIPFSAGPRNCVGQKFAILEEKVVISTVLRKFKIEAGDRREDLTLLTTISKTSESSSSESESDTDASSEQETDPNRNSGLCSSAELEAIFKSVVQNIEECVTRFPEHYKSIYRLTYHYMYSLPNLFDYEKCEQLLLGQYKTSLGNTINGLFYDRKNSNIFNGIWRIPSPEIDRPGNFSTHLAKCINILIQLLLKTNKYKLMIDVGLHLHKTPDVDKRYITDNERKELFQQSLTYCVQILRGIFQKNVDTRNDMETLNLLIDIYKIHKKCLKYMSQKEVIFTHLLVEVYKFFIKDKIDHVPESVNFVDLAIKLCVQEISVLKNLEKTQADTVSSADHFLLQPTATVSRTFHIPGLSTKPKLRTVVTKLATLKPPIKIENHSSTEVSIADLMTPSQFQPVIFDGMALNKDSTKFQGLFEEYYAKLQDNENKTFSIENNRLSVENASVFTKSLNKPSVSLIPIKTMKQEADVIQIEEVQHVQENDVSISKLPNKGKNILKKANTIKKPYNRSIDIENLGRENQNVMEILNIFKTLGNHTNILAAYANLLQSNPTGNREQILNTPLSNIPAASTLNPLSNINEIQNVTMHGSSVYNTLTSSEPIAPSTSSASSILSETGGASAHATIFSRIPQVCSTVTSINSTKTLQEKLAERQKACQLHDKNNTANETSADIIILD</sequence>
<evidence type="ECO:0008006" key="8">
    <source>
        <dbReference type="Google" id="ProtNLM"/>
    </source>
</evidence>
<dbReference type="SUPFAM" id="SSF48452">
    <property type="entry name" value="TPR-like"/>
    <property type="match status" value="1"/>
</dbReference>
<dbReference type="InterPro" id="IPR033053">
    <property type="entry name" value="Hir3/CABIN1"/>
</dbReference>
<keyword evidence="3" id="KW-0560">Oxidoreductase</keyword>
<evidence type="ECO:0000256" key="2">
    <source>
        <dbReference type="ARBA" id="ARBA00010617"/>
    </source>
</evidence>
<dbReference type="InterPro" id="IPR001128">
    <property type="entry name" value="Cyt_P450"/>
</dbReference>